<dbReference type="InterPro" id="IPR003439">
    <property type="entry name" value="ABC_transporter-like_ATP-bd"/>
</dbReference>
<dbReference type="RefSeq" id="WP_233090068.1">
    <property type="nucleotide sequence ID" value="NZ_BAABWN010000016.1"/>
</dbReference>
<dbReference type="EMBL" id="BAABWN010000016">
    <property type="protein sequence ID" value="GAA6169873.1"/>
    <property type="molecule type" value="Genomic_DNA"/>
</dbReference>
<evidence type="ECO:0000256" key="6">
    <source>
        <dbReference type="ARBA" id="ARBA00023136"/>
    </source>
</evidence>
<dbReference type="NCBIfam" id="NF010061">
    <property type="entry name" value="PRK13538.1"/>
    <property type="match status" value="1"/>
</dbReference>
<proteinExistence type="predicted"/>
<dbReference type="InterPro" id="IPR003593">
    <property type="entry name" value="AAA+_ATPase"/>
</dbReference>
<keyword evidence="6" id="KW-0472">Membrane</keyword>
<keyword evidence="3" id="KW-0201">Cytochrome c-type biogenesis</keyword>
<evidence type="ECO:0000313" key="8">
    <source>
        <dbReference type="EMBL" id="GAA6169873.1"/>
    </source>
</evidence>
<keyword evidence="5" id="KW-1278">Translocase</keyword>
<keyword evidence="2" id="KW-0547">Nucleotide-binding</keyword>
<reference evidence="8 9" key="1">
    <citation type="submission" date="2024-04" db="EMBL/GenBank/DDBJ databases">
        <title>Draft genome sequence of Sessilibacter corallicola NBRC 116591.</title>
        <authorList>
            <person name="Miyakawa T."/>
            <person name="Kusuya Y."/>
            <person name="Miura T."/>
        </authorList>
    </citation>
    <scope>NUCLEOTIDE SEQUENCE [LARGE SCALE GENOMIC DNA]</scope>
    <source>
        <strain evidence="8 9">KU-00831-HH</strain>
    </source>
</reference>
<keyword evidence="1" id="KW-0813">Transport</keyword>
<dbReference type="SMART" id="SM00382">
    <property type="entry name" value="AAA"/>
    <property type="match status" value="1"/>
</dbReference>
<evidence type="ECO:0000256" key="5">
    <source>
        <dbReference type="ARBA" id="ARBA00022967"/>
    </source>
</evidence>
<evidence type="ECO:0000313" key="9">
    <source>
        <dbReference type="Proteomes" id="UP001465153"/>
    </source>
</evidence>
<dbReference type="NCBIfam" id="TIGR01189">
    <property type="entry name" value="ccmA"/>
    <property type="match status" value="1"/>
</dbReference>
<dbReference type="PANTHER" id="PTHR43499:SF1">
    <property type="entry name" value="ABC TRANSPORTER I FAMILY MEMBER 1"/>
    <property type="match status" value="1"/>
</dbReference>
<dbReference type="Proteomes" id="UP001465153">
    <property type="component" value="Unassembled WGS sequence"/>
</dbReference>
<dbReference type="PANTHER" id="PTHR43499">
    <property type="entry name" value="ABC TRANSPORTER I FAMILY MEMBER 1"/>
    <property type="match status" value="1"/>
</dbReference>
<evidence type="ECO:0000259" key="7">
    <source>
        <dbReference type="PROSITE" id="PS50893"/>
    </source>
</evidence>
<accession>A0ABQ0AE04</accession>
<evidence type="ECO:0000256" key="1">
    <source>
        <dbReference type="ARBA" id="ARBA00022448"/>
    </source>
</evidence>
<protein>
    <submittedName>
        <fullName evidence="8">Cytochrome c biogenesis heme-transporting ATPase CcmA</fullName>
    </submittedName>
</protein>
<keyword evidence="9" id="KW-1185">Reference proteome</keyword>
<evidence type="ECO:0000256" key="2">
    <source>
        <dbReference type="ARBA" id="ARBA00022741"/>
    </source>
</evidence>
<dbReference type="SUPFAM" id="SSF52540">
    <property type="entry name" value="P-loop containing nucleoside triphosphate hydrolases"/>
    <property type="match status" value="1"/>
</dbReference>
<dbReference type="InterPro" id="IPR027417">
    <property type="entry name" value="P-loop_NTPase"/>
</dbReference>
<dbReference type="Pfam" id="PF00005">
    <property type="entry name" value="ABC_tran"/>
    <property type="match status" value="1"/>
</dbReference>
<comment type="caution">
    <text evidence="8">The sequence shown here is derived from an EMBL/GenBank/DDBJ whole genome shotgun (WGS) entry which is preliminary data.</text>
</comment>
<name>A0ABQ0AE04_9GAMM</name>
<dbReference type="Gene3D" id="3.40.50.300">
    <property type="entry name" value="P-loop containing nucleotide triphosphate hydrolases"/>
    <property type="match status" value="1"/>
</dbReference>
<organism evidence="8 9">
    <name type="scientific">Sessilibacter corallicola</name>
    <dbReference type="NCBI Taxonomy" id="2904075"/>
    <lineage>
        <taxon>Bacteria</taxon>
        <taxon>Pseudomonadati</taxon>
        <taxon>Pseudomonadota</taxon>
        <taxon>Gammaproteobacteria</taxon>
        <taxon>Cellvibrionales</taxon>
        <taxon>Cellvibrionaceae</taxon>
        <taxon>Sessilibacter</taxon>
    </lineage>
</organism>
<dbReference type="InterPro" id="IPR005895">
    <property type="entry name" value="ABC_transptr_haem_export_CcmA"/>
</dbReference>
<keyword evidence="4" id="KW-0067">ATP-binding</keyword>
<dbReference type="PROSITE" id="PS50893">
    <property type="entry name" value="ABC_TRANSPORTER_2"/>
    <property type="match status" value="1"/>
</dbReference>
<feature type="domain" description="ABC transporter" evidence="7">
    <location>
        <begin position="6"/>
        <end position="212"/>
    </location>
</feature>
<gene>
    <name evidence="8" type="primary">ccmA</name>
    <name evidence="8" type="ORF">NBRC116591_36850</name>
</gene>
<evidence type="ECO:0000256" key="3">
    <source>
        <dbReference type="ARBA" id="ARBA00022748"/>
    </source>
</evidence>
<sequence length="214" mass="23914">MLDLSLELRDLSCERDDRVLFAGLCAQFNSGDVVQIEGPNGSGKTTLLKVLTTISNDYRGEIYWDRKPFSQSKFEFLSQLLFLGHLPGIKKALSPVENLLWYQRISGEVSKDRIFSALTQVGLAGYEDVPCYQLSAGQHRRVALSRLYLDPSPVWILDEPFTAIDKKGVAALERLIAERAEKGGLVILTTHQDINSPSLKKVNLQDFNTVEAQS</sequence>
<evidence type="ECO:0000256" key="4">
    <source>
        <dbReference type="ARBA" id="ARBA00022840"/>
    </source>
</evidence>